<accession>A0ABD1WF60</accession>
<dbReference type="Gene3D" id="3.30.559.10">
    <property type="entry name" value="Chloramphenicol acetyltransferase-like domain"/>
    <property type="match status" value="2"/>
</dbReference>
<evidence type="ECO:0000256" key="1">
    <source>
        <dbReference type="ARBA" id="ARBA00009861"/>
    </source>
</evidence>
<reference evidence="3" key="1">
    <citation type="submission" date="2024-07" db="EMBL/GenBank/DDBJ databases">
        <title>Two chromosome-level genome assemblies of Korean endemic species Abeliophyllum distichum and Forsythia ovata (Oleaceae).</title>
        <authorList>
            <person name="Jang H."/>
        </authorList>
    </citation>
    <scope>NUCLEOTIDE SEQUENCE [LARGE SCALE GENOMIC DNA]</scope>
</reference>
<dbReference type="AlphaFoldDB" id="A0ABD1WF60"/>
<dbReference type="InterPro" id="IPR050317">
    <property type="entry name" value="Plant_Fungal_Acyltransferase"/>
</dbReference>
<dbReference type="EMBL" id="JBFOLJ010000003">
    <property type="protein sequence ID" value="KAL2548322.1"/>
    <property type="molecule type" value="Genomic_DNA"/>
</dbReference>
<organism evidence="2 3">
    <name type="scientific">Forsythia ovata</name>
    <dbReference type="NCBI Taxonomy" id="205694"/>
    <lineage>
        <taxon>Eukaryota</taxon>
        <taxon>Viridiplantae</taxon>
        <taxon>Streptophyta</taxon>
        <taxon>Embryophyta</taxon>
        <taxon>Tracheophyta</taxon>
        <taxon>Spermatophyta</taxon>
        <taxon>Magnoliopsida</taxon>
        <taxon>eudicotyledons</taxon>
        <taxon>Gunneridae</taxon>
        <taxon>Pentapetalae</taxon>
        <taxon>asterids</taxon>
        <taxon>lamiids</taxon>
        <taxon>Lamiales</taxon>
        <taxon>Oleaceae</taxon>
        <taxon>Forsythieae</taxon>
        <taxon>Forsythia</taxon>
    </lineage>
</organism>
<comment type="similarity">
    <text evidence="1">Belongs to the plant acyltransferase family.</text>
</comment>
<dbReference type="Pfam" id="PF02458">
    <property type="entry name" value="Transferase"/>
    <property type="match status" value="1"/>
</dbReference>
<dbReference type="InterPro" id="IPR023213">
    <property type="entry name" value="CAT-like_dom_sf"/>
</dbReference>
<comment type="caution">
    <text evidence="2">The sequence shown here is derived from an EMBL/GenBank/DDBJ whole genome shotgun (WGS) entry which is preliminary data.</text>
</comment>
<proteinExistence type="inferred from homology"/>
<evidence type="ECO:0000313" key="2">
    <source>
        <dbReference type="EMBL" id="KAL2548322.1"/>
    </source>
</evidence>
<dbReference type="Proteomes" id="UP001604277">
    <property type="component" value="Unassembled WGS sequence"/>
</dbReference>
<dbReference type="PANTHER" id="PTHR31642:SF26">
    <property type="entry name" value="HXXXD-TYPE ACYL-TRANSFERASE FAMILY PROTEIN"/>
    <property type="match status" value="1"/>
</dbReference>
<dbReference type="PANTHER" id="PTHR31642">
    <property type="entry name" value="TRICHOTHECENE 3-O-ACETYLTRANSFERASE"/>
    <property type="match status" value="1"/>
</dbReference>
<evidence type="ECO:0000313" key="3">
    <source>
        <dbReference type="Proteomes" id="UP001604277"/>
    </source>
</evidence>
<name>A0ABD1WF60_9LAMI</name>
<gene>
    <name evidence="2" type="ORF">Fot_09852</name>
</gene>
<keyword evidence="3" id="KW-1185">Reference proteome</keyword>
<protein>
    <submittedName>
        <fullName evidence="2">HXXXD-type acyl-transferase family protein</fullName>
    </submittedName>
</protein>
<sequence length="449" mass="50720">MAEVSLTCKRTVISTKPVQPGKFCPLSALDRLMERNYLHIVFYYQSTVERNPGELTKKLREAVAEMLSAFPIITGRLFKTPEGHWTIKCNDAGMRMVEARAKGSVEKWLQNLDREKELQLVHWEEMFHKPYFWSTFYVKVTEFEEGGIAIGLSCTHLLSDPPCATMLIKAWADMTLGGKMITPPLFHPLPGRRPGNTNTNHEPYVELIDYYKLSIEKPAPVFNTKQVTIILAFDDEMVRRCITRIAPVESSRTPFEALAALFWVVVSKVKGTKGGLTNMSICLDMRNVLGLDRGFFGNCMVYNKVNGDGIEGNELCKAANGIKEVVRKMDADGIMDLIEWLKERNYQDLPWMNGYDLICVNLEAVDSYSAIFEDNARPLRVSYYIEPAVGEGQILIMPPPAGSRNTFSRVVTITLPEDEVNKLLEDALIQEFSPTILMGLNKMHSSTSL</sequence>